<evidence type="ECO:0000256" key="1">
    <source>
        <dbReference type="PROSITE-ProRule" id="PRU00626"/>
    </source>
</evidence>
<reference evidence="3 4" key="1">
    <citation type="submission" date="2021-05" db="EMBL/GenBank/DDBJ databases">
        <title>Draft genomes of bacteria isolated from model marine particles.</title>
        <authorList>
            <person name="Datta M.S."/>
            <person name="Schwartzman J.A."/>
            <person name="Enke T.N."/>
            <person name="Saavedra J."/>
            <person name="Cermak N."/>
            <person name="Cordero O.X."/>
        </authorList>
    </citation>
    <scope>NUCLEOTIDE SEQUENCE [LARGE SCALE GENOMIC DNA]</scope>
    <source>
        <strain evidence="3 4">D2M19</strain>
    </source>
</reference>
<evidence type="ECO:0000313" key="4">
    <source>
        <dbReference type="Proteomes" id="UP000753376"/>
    </source>
</evidence>
<dbReference type="InterPro" id="IPR017924">
    <property type="entry name" value="RNA-binding_YhbY"/>
</dbReference>
<organism evidence="3 4">
    <name type="scientific">Marinobacter salexigens</name>
    <dbReference type="NCBI Taxonomy" id="1925763"/>
    <lineage>
        <taxon>Bacteria</taxon>
        <taxon>Pseudomonadati</taxon>
        <taxon>Pseudomonadota</taxon>
        <taxon>Gammaproteobacteria</taxon>
        <taxon>Pseudomonadales</taxon>
        <taxon>Marinobacteraceae</taxon>
        <taxon>Marinobacter</taxon>
    </lineage>
</organism>
<keyword evidence="1" id="KW-0694">RNA-binding</keyword>
<dbReference type="PROSITE" id="PS51295">
    <property type="entry name" value="CRM"/>
    <property type="match status" value="1"/>
</dbReference>
<dbReference type="EMBL" id="JAHKPV010000007">
    <property type="protein sequence ID" value="MBU2873820.1"/>
    <property type="molecule type" value="Genomic_DNA"/>
</dbReference>
<dbReference type="NCBIfam" id="TIGR00253">
    <property type="entry name" value="RNA_bind_YhbY"/>
    <property type="match status" value="1"/>
</dbReference>
<comment type="caution">
    <text evidence="3">The sequence shown here is derived from an EMBL/GenBank/DDBJ whole genome shotgun (WGS) entry which is preliminary data.</text>
</comment>
<dbReference type="SMART" id="SM01103">
    <property type="entry name" value="CRS1_YhbY"/>
    <property type="match status" value="1"/>
</dbReference>
<dbReference type="PANTHER" id="PTHR40065">
    <property type="entry name" value="RNA-BINDING PROTEIN YHBY"/>
    <property type="match status" value="1"/>
</dbReference>
<evidence type="ECO:0000313" key="3">
    <source>
        <dbReference type="EMBL" id="MBU2873820.1"/>
    </source>
</evidence>
<dbReference type="InterPro" id="IPR001890">
    <property type="entry name" value="RNA-binding_CRM"/>
</dbReference>
<proteinExistence type="predicted"/>
<keyword evidence="4" id="KW-1185">Reference proteome</keyword>
<evidence type="ECO:0000259" key="2">
    <source>
        <dbReference type="PROSITE" id="PS51295"/>
    </source>
</evidence>
<name>A0ABS6A7V7_9GAMM</name>
<dbReference type="Pfam" id="PF01985">
    <property type="entry name" value="CRS1_YhbY"/>
    <property type="match status" value="1"/>
</dbReference>
<dbReference type="Proteomes" id="UP000753376">
    <property type="component" value="Unassembled WGS sequence"/>
</dbReference>
<gene>
    <name evidence="3" type="primary">yhbY</name>
    <name evidence="3" type="ORF">KO508_07310</name>
</gene>
<protein>
    <submittedName>
        <fullName evidence="3">Ribosome assembly RNA-binding protein YhbY</fullName>
    </submittedName>
</protein>
<feature type="domain" description="CRM" evidence="2">
    <location>
        <begin position="2"/>
        <end position="98"/>
    </location>
</feature>
<sequence length="104" mass="11708">MMSLSAEQRREYRAIAHNLKPVIIVGDKGLTENLQEELDRALNDHELIKIKVASQDREARQEAINALCEASGAEVVQTIGKIAVLMRRAKKPNPKLSNLLRHKN</sequence>
<dbReference type="PANTHER" id="PTHR40065:SF3">
    <property type="entry name" value="RNA-BINDING PROTEIN YHBY"/>
    <property type="match status" value="1"/>
</dbReference>
<accession>A0ABS6A7V7</accession>
<dbReference type="InterPro" id="IPR051925">
    <property type="entry name" value="RNA-binding_domain"/>
</dbReference>